<feature type="transmembrane region" description="Helical" evidence="7">
    <location>
        <begin position="306"/>
        <end position="324"/>
    </location>
</feature>
<reference evidence="10 11" key="1">
    <citation type="submission" date="2020-09" db="EMBL/GenBank/DDBJ databases">
        <authorList>
            <person name="Kim M.K."/>
        </authorList>
    </citation>
    <scope>NUCLEOTIDE SEQUENCE [LARGE SCALE GENOMIC DNA]</scope>
    <source>
        <strain evidence="10 11">BT646</strain>
    </source>
</reference>
<organism evidence="10 11">
    <name type="scientific">Hymenobacter duratus</name>
    <dbReference type="NCBI Taxonomy" id="2771356"/>
    <lineage>
        <taxon>Bacteria</taxon>
        <taxon>Pseudomonadati</taxon>
        <taxon>Bacteroidota</taxon>
        <taxon>Cytophagia</taxon>
        <taxon>Cytophagales</taxon>
        <taxon>Hymenobacteraceae</taxon>
        <taxon>Hymenobacter</taxon>
    </lineage>
</organism>
<dbReference type="Gene3D" id="1.20.1560.10">
    <property type="entry name" value="ABC transporter type 1, transmembrane domain"/>
    <property type="match status" value="1"/>
</dbReference>
<dbReference type="PROSITE" id="PS00211">
    <property type="entry name" value="ABC_TRANSPORTER_1"/>
    <property type="match status" value="1"/>
</dbReference>
<accession>A0ABR8JCB2</accession>
<dbReference type="SUPFAM" id="SSF52540">
    <property type="entry name" value="P-loop containing nucleoside triphosphate hydrolases"/>
    <property type="match status" value="1"/>
</dbReference>
<keyword evidence="11" id="KW-1185">Reference proteome</keyword>
<feature type="domain" description="ABC transporter" evidence="8">
    <location>
        <begin position="372"/>
        <end position="606"/>
    </location>
</feature>
<evidence type="ECO:0000256" key="7">
    <source>
        <dbReference type="SAM" id="Phobius"/>
    </source>
</evidence>
<comment type="subcellular location">
    <subcellularLocation>
        <location evidence="1">Cell membrane</location>
        <topology evidence="1">Multi-pass membrane protein</topology>
    </subcellularLocation>
</comment>
<dbReference type="Proteomes" id="UP000642468">
    <property type="component" value="Unassembled WGS sequence"/>
</dbReference>
<dbReference type="Pfam" id="PF00005">
    <property type="entry name" value="ABC_tran"/>
    <property type="match status" value="1"/>
</dbReference>
<dbReference type="Gene3D" id="3.40.50.300">
    <property type="entry name" value="P-loop containing nucleotide triphosphate hydrolases"/>
    <property type="match status" value="1"/>
</dbReference>
<dbReference type="InterPro" id="IPR027417">
    <property type="entry name" value="P-loop_NTPase"/>
</dbReference>
<evidence type="ECO:0000313" key="10">
    <source>
        <dbReference type="EMBL" id="MBD2713562.1"/>
    </source>
</evidence>
<dbReference type="GO" id="GO:0005524">
    <property type="term" value="F:ATP binding"/>
    <property type="evidence" value="ECO:0007669"/>
    <property type="project" value="UniProtKB-KW"/>
</dbReference>
<dbReference type="Pfam" id="PF00664">
    <property type="entry name" value="ABC_membrane"/>
    <property type="match status" value="1"/>
</dbReference>
<name>A0ABR8JCB2_9BACT</name>
<evidence type="ECO:0000313" key="11">
    <source>
        <dbReference type="Proteomes" id="UP000642468"/>
    </source>
</evidence>
<feature type="domain" description="ABC transmembrane type-1" evidence="9">
    <location>
        <begin position="58"/>
        <end position="339"/>
    </location>
</feature>
<evidence type="ECO:0000256" key="3">
    <source>
        <dbReference type="ARBA" id="ARBA00022741"/>
    </source>
</evidence>
<comment type="caution">
    <text evidence="10">The sequence shown here is derived from an EMBL/GenBank/DDBJ whole genome shotgun (WGS) entry which is preliminary data.</text>
</comment>
<keyword evidence="3" id="KW-0547">Nucleotide-binding</keyword>
<feature type="transmembrane region" description="Helical" evidence="7">
    <location>
        <begin position="96"/>
        <end position="117"/>
    </location>
</feature>
<dbReference type="InterPro" id="IPR011527">
    <property type="entry name" value="ABC1_TM_dom"/>
</dbReference>
<dbReference type="CDD" id="cd03254">
    <property type="entry name" value="ABCC_Glucan_exporter_like"/>
    <property type="match status" value="1"/>
</dbReference>
<dbReference type="PANTHER" id="PTHR43394">
    <property type="entry name" value="ATP-DEPENDENT PERMEASE MDL1, MITOCHONDRIAL"/>
    <property type="match status" value="1"/>
</dbReference>
<evidence type="ECO:0000256" key="4">
    <source>
        <dbReference type="ARBA" id="ARBA00022840"/>
    </source>
</evidence>
<evidence type="ECO:0000256" key="5">
    <source>
        <dbReference type="ARBA" id="ARBA00022989"/>
    </source>
</evidence>
<evidence type="ECO:0000259" key="8">
    <source>
        <dbReference type="PROSITE" id="PS50893"/>
    </source>
</evidence>
<dbReference type="InterPro" id="IPR003439">
    <property type="entry name" value="ABC_transporter-like_ATP-bd"/>
</dbReference>
<feature type="transmembrane region" description="Helical" evidence="7">
    <location>
        <begin position="172"/>
        <end position="192"/>
    </location>
</feature>
<evidence type="ECO:0000256" key="1">
    <source>
        <dbReference type="ARBA" id="ARBA00004651"/>
    </source>
</evidence>
<keyword evidence="2 7" id="KW-0812">Transmembrane</keyword>
<dbReference type="PROSITE" id="PS50929">
    <property type="entry name" value="ABC_TM1F"/>
    <property type="match status" value="1"/>
</dbReference>
<dbReference type="EMBL" id="JACWZZ010000001">
    <property type="protein sequence ID" value="MBD2713562.1"/>
    <property type="molecule type" value="Genomic_DNA"/>
</dbReference>
<dbReference type="InterPro" id="IPR017871">
    <property type="entry name" value="ABC_transporter-like_CS"/>
</dbReference>
<dbReference type="SUPFAM" id="SSF90123">
    <property type="entry name" value="ABC transporter transmembrane region"/>
    <property type="match status" value="1"/>
</dbReference>
<sequence length="614" mass="69918">MTGGPATSRRRPRLLRFIPPAILDPTTATPAKSGNIFDWQVLRRLMVYVRPYRRIFYLLVFLTVATAVLGTLRPFLIQQMVDVTIEQNDWVGLNRGFGILLVLLVAHAFVSYLQTYFGGWLGQYIVRDIRVDLYKHILNLRLKFFDRTPIGVLVTRNISDVETLSDVFSEGLAAMIGDILQIVFIMAFMFYIDWRLTLVSLSVIPPLLFSTYVFKEKVKRSFQEVRTAVASLNAFVQEHLTGMNVVQIFNNEQREYRKFQALNQEHTRANIRSVLYYSIYFPVAEVLAAVGVGLLVWYAAQGQIEGTISKGALIAFIMYNALFFRPIRQIADRFNTLQLGLVSTERLLKLLDSQEFVPNNGTLAPATLRGEVEFENVWFAYNDEEWVLRDISFRVEPGQTVAFVGATGAGKTSIINLLSRFYDINKGHIRIDGHDLPLYDLSVLRRHIGVVLQDVFLFAGTIRDNITLGHEDITDAQIWEAADLVGARRFIERLPGALSYPVMERGATLSVGQRQLISFVRAMVYQPAIIILDEATSSVDSETEELIQEAIEKLMQGRTALVIAHRLSTIQKADRIIVLDRGEIKESGRHEELLRQDGYYRQLYQMQYKDVLAG</sequence>
<protein>
    <submittedName>
        <fullName evidence="10">ABC transporter ATP-binding protein</fullName>
    </submittedName>
</protein>
<dbReference type="PANTHER" id="PTHR43394:SF1">
    <property type="entry name" value="ATP-BINDING CASSETTE SUB-FAMILY B MEMBER 10, MITOCHONDRIAL"/>
    <property type="match status" value="1"/>
</dbReference>
<dbReference type="PROSITE" id="PS50893">
    <property type="entry name" value="ABC_TRANSPORTER_2"/>
    <property type="match status" value="1"/>
</dbReference>
<feature type="transmembrane region" description="Helical" evidence="7">
    <location>
        <begin position="274"/>
        <end position="300"/>
    </location>
</feature>
<proteinExistence type="predicted"/>
<evidence type="ECO:0000259" key="9">
    <source>
        <dbReference type="PROSITE" id="PS50929"/>
    </source>
</evidence>
<dbReference type="SMART" id="SM00382">
    <property type="entry name" value="AAA"/>
    <property type="match status" value="1"/>
</dbReference>
<dbReference type="CDD" id="cd18544">
    <property type="entry name" value="ABC_6TM_TmrA_like"/>
    <property type="match status" value="1"/>
</dbReference>
<keyword evidence="4 10" id="KW-0067">ATP-binding</keyword>
<keyword evidence="6 7" id="KW-0472">Membrane</keyword>
<feature type="transmembrane region" description="Helical" evidence="7">
    <location>
        <begin position="55"/>
        <end position="76"/>
    </location>
</feature>
<keyword evidence="5 7" id="KW-1133">Transmembrane helix</keyword>
<dbReference type="InterPro" id="IPR003593">
    <property type="entry name" value="AAA+_ATPase"/>
</dbReference>
<evidence type="ECO:0000256" key="2">
    <source>
        <dbReference type="ARBA" id="ARBA00022692"/>
    </source>
</evidence>
<feature type="transmembrane region" description="Helical" evidence="7">
    <location>
        <begin position="198"/>
        <end position="214"/>
    </location>
</feature>
<dbReference type="InterPro" id="IPR036640">
    <property type="entry name" value="ABC1_TM_sf"/>
</dbReference>
<dbReference type="InterPro" id="IPR039421">
    <property type="entry name" value="Type_1_exporter"/>
</dbReference>
<gene>
    <name evidence="10" type="ORF">IC231_00775</name>
</gene>
<evidence type="ECO:0000256" key="6">
    <source>
        <dbReference type="ARBA" id="ARBA00023136"/>
    </source>
</evidence>